<dbReference type="PANTHER" id="PTHR33112:SF16">
    <property type="entry name" value="HETEROKARYON INCOMPATIBILITY DOMAIN-CONTAINING PROTEIN"/>
    <property type="match status" value="1"/>
</dbReference>
<dbReference type="PANTHER" id="PTHR33112">
    <property type="entry name" value="DOMAIN PROTEIN, PUTATIVE-RELATED"/>
    <property type="match status" value="1"/>
</dbReference>
<evidence type="ECO:0000259" key="1">
    <source>
        <dbReference type="Pfam" id="PF06985"/>
    </source>
</evidence>
<proteinExistence type="predicted"/>
<name>A0A0D0D3Z4_9AGAM</name>
<dbReference type="EMBL" id="KN826633">
    <property type="protein sequence ID" value="KIK78306.1"/>
    <property type="molecule type" value="Genomic_DNA"/>
</dbReference>
<dbReference type="STRING" id="930991.A0A0D0D3Z4"/>
<accession>A0A0D0D3Z4</accession>
<reference evidence="3" key="2">
    <citation type="submission" date="2015-01" db="EMBL/GenBank/DDBJ databases">
        <title>Evolutionary Origins and Diversification of the Mycorrhizal Mutualists.</title>
        <authorList>
            <consortium name="DOE Joint Genome Institute"/>
            <consortium name="Mycorrhizal Genomics Consortium"/>
            <person name="Kohler A."/>
            <person name="Kuo A."/>
            <person name="Nagy L.G."/>
            <person name="Floudas D."/>
            <person name="Copeland A."/>
            <person name="Barry K.W."/>
            <person name="Cichocki N."/>
            <person name="Veneault-Fourrey C."/>
            <person name="LaButti K."/>
            <person name="Lindquist E.A."/>
            <person name="Lipzen A."/>
            <person name="Lundell T."/>
            <person name="Morin E."/>
            <person name="Murat C."/>
            <person name="Riley R."/>
            <person name="Ohm R."/>
            <person name="Sun H."/>
            <person name="Tunlid A."/>
            <person name="Henrissat B."/>
            <person name="Grigoriev I.V."/>
            <person name="Hibbett D.S."/>
            <person name="Martin F."/>
        </authorList>
    </citation>
    <scope>NUCLEOTIDE SEQUENCE [LARGE SCALE GENOMIC DNA]</scope>
    <source>
        <strain evidence="3">Ve08.2h10</strain>
    </source>
</reference>
<feature type="domain" description="Heterokaryon incompatibility" evidence="1">
    <location>
        <begin position="5"/>
        <end position="125"/>
    </location>
</feature>
<dbReference type="InterPro" id="IPR010730">
    <property type="entry name" value="HET"/>
</dbReference>
<reference evidence="2 3" key="1">
    <citation type="submission" date="2014-04" db="EMBL/GenBank/DDBJ databases">
        <authorList>
            <consortium name="DOE Joint Genome Institute"/>
            <person name="Kuo A."/>
            <person name="Kohler A."/>
            <person name="Jargeat P."/>
            <person name="Nagy L.G."/>
            <person name="Floudas D."/>
            <person name="Copeland A."/>
            <person name="Barry K.W."/>
            <person name="Cichocki N."/>
            <person name="Veneault-Fourrey C."/>
            <person name="LaButti K."/>
            <person name="Lindquist E.A."/>
            <person name="Lipzen A."/>
            <person name="Lundell T."/>
            <person name="Morin E."/>
            <person name="Murat C."/>
            <person name="Sun H."/>
            <person name="Tunlid A."/>
            <person name="Henrissat B."/>
            <person name="Grigoriev I.V."/>
            <person name="Hibbett D.S."/>
            <person name="Martin F."/>
            <person name="Nordberg H.P."/>
            <person name="Cantor M.N."/>
            <person name="Hua S.X."/>
        </authorList>
    </citation>
    <scope>NUCLEOTIDE SEQUENCE [LARGE SCALE GENOMIC DNA]</scope>
    <source>
        <strain evidence="2 3">Ve08.2h10</strain>
    </source>
</reference>
<keyword evidence="3" id="KW-1185">Reference proteome</keyword>
<dbReference type="Pfam" id="PF06985">
    <property type="entry name" value="HET"/>
    <property type="match status" value="1"/>
</dbReference>
<sequence>MYKKGIDIHRLPKTIKDAILCTHKLKLKYLWTDTLCIVQDSPDDKTREISRMHNIYRDAYVTILAASARKVSVGFLEDRLDPAEDDRRWPFWCPDGQLGTMSVFDDWEYTPYREPVDERAWCFQERALSPRILIYATDSLRYQCATHLINVGGALIRQPSSHWVAKLPDIMTSRTPPNVLSDEDSRALEVAWIDALSTYTRRNLTDRSDKLPAVSAIAQTFGMWWGTERYIAGLWERRLSHDILWYRNSPGERTNGDYVAPSWSWAASDGRLTGTLSIDRVLWTIRSCYAVPATEGFPFGKIKGGRLEVRAVVRKVVWDREEIELFERKQVGHSVEFLGRSGHAHIGWVYLDSESTSVIEKGYAVVVGAEGRDILRGLLVVPIKADDGKRDFRRVGVFYLVNGKPGADPEAASGDLESWMSAPAEDISII</sequence>
<evidence type="ECO:0000313" key="2">
    <source>
        <dbReference type="EMBL" id="KIK78306.1"/>
    </source>
</evidence>
<evidence type="ECO:0000313" key="3">
    <source>
        <dbReference type="Proteomes" id="UP000054538"/>
    </source>
</evidence>
<dbReference type="InParanoid" id="A0A0D0D3Z4"/>
<dbReference type="HOGENOM" id="CLU_731900_0_0_1"/>
<organism evidence="2 3">
    <name type="scientific">Paxillus rubicundulus Ve08.2h10</name>
    <dbReference type="NCBI Taxonomy" id="930991"/>
    <lineage>
        <taxon>Eukaryota</taxon>
        <taxon>Fungi</taxon>
        <taxon>Dikarya</taxon>
        <taxon>Basidiomycota</taxon>
        <taxon>Agaricomycotina</taxon>
        <taxon>Agaricomycetes</taxon>
        <taxon>Agaricomycetidae</taxon>
        <taxon>Boletales</taxon>
        <taxon>Paxilineae</taxon>
        <taxon>Paxillaceae</taxon>
        <taxon>Paxillus</taxon>
    </lineage>
</organism>
<dbReference type="Proteomes" id="UP000054538">
    <property type="component" value="Unassembled WGS sequence"/>
</dbReference>
<dbReference type="OrthoDB" id="5125733at2759"/>
<dbReference type="AlphaFoldDB" id="A0A0D0D3Z4"/>
<gene>
    <name evidence="2" type="ORF">PAXRUDRAFT_164318</name>
</gene>
<protein>
    <recommendedName>
        <fullName evidence="1">Heterokaryon incompatibility domain-containing protein</fullName>
    </recommendedName>
</protein>